<sequence length="143" mass="15396">MGSILFLWLLMLLACLTHARVLVLGKDVAVSGWEGLMGSVSRHGPFRVRKFQRPSVSEGSFLCLSFRDGALLRVIGSRVILAVEVEELSRPEMVSAVFSCSLPSVTDPNLSPGTVSTGRLASLVGLPMRIPSGESLFEYFVAG</sequence>
<keyword evidence="1" id="KW-0732">Signal</keyword>
<feature type="signal peptide" evidence="1">
    <location>
        <begin position="1"/>
        <end position="19"/>
    </location>
</feature>
<proteinExistence type="predicted"/>
<accession>A0A6A6EBJ5</accession>
<dbReference type="AlphaFoldDB" id="A0A6A6EBJ5"/>
<protein>
    <recommendedName>
        <fullName evidence="4">Secreted protein</fullName>
    </recommendedName>
</protein>
<evidence type="ECO:0000256" key="1">
    <source>
        <dbReference type="SAM" id="SignalP"/>
    </source>
</evidence>
<keyword evidence="3" id="KW-1185">Reference proteome</keyword>
<reference evidence="2" key="1">
    <citation type="journal article" date="2020" name="Stud. Mycol.">
        <title>101 Dothideomycetes genomes: a test case for predicting lifestyles and emergence of pathogens.</title>
        <authorList>
            <person name="Haridas S."/>
            <person name="Albert R."/>
            <person name="Binder M."/>
            <person name="Bloem J."/>
            <person name="Labutti K."/>
            <person name="Salamov A."/>
            <person name="Andreopoulos B."/>
            <person name="Baker S."/>
            <person name="Barry K."/>
            <person name="Bills G."/>
            <person name="Bluhm B."/>
            <person name="Cannon C."/>
            <person name="Castanera R."/>
            <person name="Culley D."/>
            <person name="Daum C."/>
            <person name="Ezra D."/>
            <person name="Gonzalez J."/>
            <person name="Henrissat B."/>
            <person name="Kuo A."/>
            <person name="Liang C."/>
            <person name="Lipzen A."/>
            <person name="Lutzoni F."/>
            <person name="Magnuson J."/>
            <person name="Mondo S."/>
            <person name="Nolan M."/>
            <person name="Ohm R."/>
            <person name="Pangilinan J."/>
            <person name="Park H.-J."/>
            <person name="Ramirez L."/>
            <person name="Alfaro M."/>
            <person name="Sun H."/>
            <person name="Tritt A."/>
            <person name="Yoshinaga Y."/>
            <person name="Zwiers L.-H."/>
            <person name="Turgeon B."/>
            <person name="Goodwin S."/>
            <person name="Spatafora J."/>
            <person name="Crous P."/>
            <person name="Grigoriev I."/>
        </authorList>
    </citation>
    <scope>NUCLEOTIDE SEQUENCE</scope>
    <source>
        <strain evidence="2">CBS 207.26</strain>
    </source>
</reference>
<feature type="chain" id="PRO_5025563120" description="Secreted protein" evidence="1">
    <location>
        <begin position="20"/>
        <end position="143"/>
    </location>
</feature>
<name>A0A6A6EBJ5_9PEZI</name>
<evidence type="ECO:0008006" key="4">
    <source>
        <dbReference type="Google" id="ProtNLM"/>
    </source>
</evidence>
<organism evidence="2 3">
    <name type="scientific">Zopfia rhizophila CBS 207.26</name>
    <dbReference type="NCBI Taxonomy" id="1314779"/>
    <lineage>
        <taxon>Eukaryota</taxon>
        <taxon>Fungi</taxon>
        <taxon>Dikarya</taxon>
        <taxon>Ascomycota</taxon>
        <taxon>Pezizomycotina</taxon>
        <taxon>Dothideomycetes</taxon>
        <taxon>Dothideomycetes incertae sedis</taxon>
        <taxon>Zopfiaceae</taxon>
        <taxon>Zopfia</taxon>
    </lineage>
</organism>
<dbReference type="EMBL" id="ML994627">
    <property type="protein sequence ID" value="KAF2187510.1"/>
    <property type="molecule type" value="Genomic_DNA"/>
</dbReference>
<evidence type="ECO:0000313" key="2">
    <source>
        <dbReference type="EMBL" id="KAF2187510.1"/>
    </source>
</evidence>
<dbReference type="Proteomes" id="UP000800200">
    <property type="component" value="Unassembled WGS sequence"/>
</dbReference>
<gene>
    <name evidence="2" type="ORF">K469DRAFT_705206</name>
</gene>
<evidence type="ECO:0000313" key="3">
    <source>
        <dbReference type="Proteomes" id="UP000800200"/>
    </source>
</evidence>